<keyword evidence="3" id="KW-0233">DNA recombination</keyword>
<name>A0A376F6R5_ENTAS</name>
<dbReference type="Pfam" id="PF00589">
    <property type="entry name" value="Phage_integrase"/>
    <property type="match status" value="1"/>
</dbReference>
<evidence type="ECO:0000313" key="6">
    <source>
        <dbReference type="Proteomes" id="UP000255163"/>
    </source>
</evidence>
<dbReference type="PANTHER" id="PTHR30349">
    <property type="entry name" value="PHAGE INTEGRASE-RELATED"/>
    <property type="match status" value="1"/>
</dbReference>
<dbReference type="GO" id="GO:0006310">
    <property type="term" value="P:DNA recombination"/>
    <property type="evidence" value="ECO:0007669"/>
    <property type="project" value="UniProtKB-KW"/>
</dbReference>
<dbReference type="SUPFAM" id="SSF56349">
    <property type="entry name" value="DNA breaking-rejoining enzymes"/>
    <property type="match status" value="1"/>
</dbReference>
<dbReference type="Pfam" id="PF12167">
    <property type="entry name" value="Arm-DNA-bind_2"/>
    <property type="match status" value="1"/>
</dbReference>
<dbReference type="InterPro" id="IPR050090">
    <property type="entry name" value="Tyrosine_recombinase_XerCD"/>
</dbReference>
<evidence type="ECO:0000256" key="1">
    <source>
        <dbReference type="ARBA" id="ARBA00022908"/>
    </source>
</evidence>
<dbReference type="PANTHER" id="PTHR30349:SF36">
    <property type="entry name" value="PROPHAGE INTEGRASE INTR-RELATED"/>
    <property type="match status" value="1"/>
</dbReference>
<feature type="domain" description="Tyr recombinase" evidence="4">
    <location>
        <begin position="197"/>
        <end position="407"/>
    </location>
</feature>
<evidence type="ECO:0000256" key="2">
    <source>
        <dbReference type="ARBA" id="ARBA00023125"/>
    </source>
</evidence>
<dbReference type="Proteomes" id="UP000255163">
    <property type="component" value="Unassembled WGS sequence"/>
</dbReference>
<dbReference type="GO" id="GO:0003677">
    <property type="term" value="F:DNA binding"/>
    <property type="evidence" value="ECO:0007669"/>
    <property type="project" value="UniProtKB-KW"/>
</dbReference>
<dbReference type="GO" id="GO:0015074">
    <property type="term" value="P:DNA integration"/>
    <property type="evidence" value="ECO:0007669"/>
    <property type="project" value="UniProtKB-KW"/>
</dbReference>
<dbReference type="PROSITE" id="PS51898">
    <property type="entry name" value="TYR_RECOMBINASE"/>
    <property type="match status" value="1"/>
</dbReference>
<dbReference type="InterPro" id="IPR011010">
    <property type="entry name" value="DNA_brk_join_enz"/>
</dbReference>
<protein>
    <submittedName>
        <fullName evidence="5">Putative phage integrase</fullName>
    </submittedName>
</protein>
<dbReference type="InterPro" id="IPR022000">
    <property type="entry name" value="Min27-like_integrase_DNA_bind"/>
</dbReference>
<dbReference type="InterPro" id="IPR002104">
    <property type="entry name" value="Integrase_catalytic"/>
</dbReference>
<dbReference type="InterPro" id="IPR013762">
    <property type="entry name" value="Integrase-like_cat_sf"/>
</dbReference>
<dbReference type="InterPro" id="IPR010998">
    <property type="entry name" value="Integrase_recombinase_N"/>
</dbReference>
<sequence length="432" mass="48498">MAVYPTGVEVHGESLRIWFIYQGKRVRENLGVPDTPKNRKMAGELRASVCFAIKTGTFNYASQFPDSSNAEKFSTVRKQISLLELKSKWLGLKEMELSLGTLRRYDCHLTTTIETIGEHRYIGSLNTEDILSARKELLNGWQKTRHGLNHPPKKGRSVPTVNSYMACLGGMLGFAFKSGYLKTDLMAGITPLAKERPVPDPLTSDEYQRVVAACPTLQFQNMVIFAVNTGVRHGELSALAWEDVDTVNWTVTVSRNYSLKGNFTLPKTNAGIRTIQLTQPAIDALKAQMPLTRMMASHKVSVSLREYKKKRTDECTFIFSPSITSMNGKKTMCYVPGSINSAWRTALRRAGVRQRRSYETRNTYACWALVAGANPNFVAHQMGHSSAQMLFTVYGKWMTENNHDQVGILNASFTQNAPLMPIEKPHNLNYLI</sequence>
<reference evidence="5 6" key="1">
    <citation type="submission" date="2018-06" db="EMBL/GenBank/DDBJ databases">
        <authorList>
            <consortium name="Pathogen Informatics"/>
            <person name="Doyle S."/>
        </authorList>
    </citation>
    <scope>NUCLEOTIDE SEQUENCE [LARGE SCALE GENOMIC DNA]</scope>
    <source>
        <strain evidence="5 6">NCTC12123</strain>
    </source>
</reference>
<accession>A0A376F6R5</accession>
<keyword evidence="1" id="KW-0229">DNA integration</keyword>
<gene>
    <name evidence="5" type="ORF">NCTC12123_01571</name>
</gene>
<evidence type="ECO:0000313" key="5">
    <source>
        <dbReference type="EMBL" id="STD19918.1"/>
    </source>
</evidence>
<dbReference type="Gene3D" id="1.10.150.130">
    <property type="match status" value="1"/>
</dbReference>
<proteinExistence type="predicted"/>
<keyword evidence="2" id="KW-0238">DNA-binding</keyword>
<organism evidence="5 6">
    <name type="scientific">Enterobacter asburiae</name>
    <dbReference type="NCBI Taxonomy" id="61645"/>
    <lineage>
        <taxon>Bacteria</taxon>
        <taxon>Pseudomonadati</taxon>
        <taxon>Pseudomonadota</taxon>
        <taxon>Gammaproteobacteria</taxon>
        <taxon>Enterobacterales</taxon>
        <taxon>Enterobacteriaceae</taxon>
        <taxon>Enterobacter</taxon>
        <taxon>Enterobacter cloacae complex</taxon>
    </lineage>
</organism>
<dbReference type="CDD" id="cd01189">
    <property type="entry name" value="INT_ICEBs1_C_like"/>
    <property type="match status" value="1"/>
</dbReference>
<dbReference type="AlphaFoldDB" id="A0A376F6R5"/>
<dbReference type="Gene3D" id="1.10.443.10">
    <property type="entry name" value="Intergrase catalytic core"/>
    <property type="match status" value="1"/>
</dbReference>
<evidence type="ECO:0000259" key="4">
    <source>
        <dbReference type="PROSITE" id="PS51898"/>
    </source>
</evidence>
<dbReference type="EMBL" id="UFYI01000007">
    <property type="protein sequence ID" value="STD19918.1"/>
    <property type="molecule type" value="Genomic_DNA"/>
</dbReference>
<evidence type="ECO:0000256" key="3">
    <source>
        <dbReference type="ARBA" id="ARBA00023172"/>
    </source>
</evidence>